<protein>
    <submittedName>
        <fullName evidence="2">Uncharacterized protein</fullName>
    </submittedName>
</protein>
<name>A0ABQ9UJF5_SAGOE</name>
<dbReference type="Proteomes" id="UP001266305">
    <property type="component" value="Unassembled WGS sequence"/>
</dbReference>
<evidence type="ECO:0000313" key="3">
    <source>
        <dbReference type="Proteomes" id="UP001266305"/>
    </source>
</evidence>
<proteinExistence type="predicted"/>
<sequence length="223" mass="23894">MVPGRNGGVLLSFQIAVQFTDPTREKGTRGKTPSTSQPTVPGLEPSTGKRVLALHEAMSGGTYWAAGSLQLRATVLVPHPLHRNLLTTLSTCPEDARRYFAFKSADFPLVPGLTPSQSKGDCASRHRHMAPPKRAIICISAYFTLAQVLGSPRKEGLMAPLPPGSELTSASPNPRRAPLTRCTGPPCLPEAKRWEADSLPPRGLWGVVNDSLPASRDPGFLPC</sequence>
<comment type="caution">
    <text evidence="2">The sequence shown here is derived from an EMBL/GenBank/DDBJ whole genome shotgun (WGS) entry which is preliminary data.</text>
</comment>
<keyword evidence="3" id="KW-1185">Reference proteome</keyword>
<feature type="region of interest" description="Disordered" evidence="1">
    <location>
        <begin position="22"/>
        <end position="46"/>
    </location>
</feature>
<feature type="region of interest" description="Disordered" evidence="1">
    <location>
        <begin position="157"/>
        <end position="182"/>
    </location>
</feature>
<evidence type="ECO:0000313" key="2">
    <source>
        <dbReference type="EMBL" id="KAK2096895.1"/>
    </source>
</evidence>
<evidence type="ECO:0000256" key="1">
    <source>
        <dbReference type="SAM" id="MobiDB-lite"/>
    </source>
</evidence>
<organism evidence="2 3">
    <name type="scientific">Saguinus oedipus</name>
    <name type="common">Cotton-top tamarin</name>
    <name type="synonym">Oedipomidas oedipus</name>
    <dbReference type="NCBI Taxonomy" id="9490"/>
    <lineage>
        <taxon>Eukaryota</taxon>
        <taxon>Metazoa</taxon>
        <taxon>Chordata</taxon>
        <taxon>Craniata</taxon>
        <taxon>Vertebrata</taxon>
        <taxon>Euteleostomi</taxon>
        <taxon>Mammalia</taxon>
        <taxon>Eutheria</taxon>
        <taxon>Euarchontoglires</taxon>
        <taxon>Primates</taxon>
        <taxon>Haplorrhini</taxon>
        <taxon>Platyrrhini</taxon>
        <taxon>Cebidae</taxon>
        <taxon>Callitrichinae</taxon>
        <taxon>Saguinus</taxon>
    </lineage>
</organism>
<accession>A0ABQ9UJF5</accession>
<gene>
    <name evidence="2" type="ORF">P7K49_025929</name>
</gene>
<dbReference type="EMBL" id="JASSZA010000012">
    <property type="protein sequence ID" value="KAK2096895.1"/>
    <property type="molecule type" value="Genomic_DNA"/>
</dbReference>
<reference evidence="2 3" key="1">
    <citation type="submission" date="2023-05" db="EMBL/GenBank/DDBJ databases">
        <title>B98-5 Cell Line De Novo Hybrid Assembly: An Optical Mapping Approach.</title>
        <authorList>
            <person name="Kananen K."/>
            <person name="Auerbach J.A."/>
            <person name="Kautto E."/>
            <person name="Blachly J.S."/>
        </authorList>
    </citation>
    <scope>NUCLEOTIDE SEQUENCE [LARGE SCALE GENOMIC DNA]</scope>
    <source>
        <strain evidence="2">B95-8</strain>
        <tissue evidence="2">Cell line</tissue>
    </source>
</reference>